<feature type="domain" description="HTH iclR-type" evidence="4">
    <location>
        <begin position="1"/>
        <end position="63"/>
    </location>
</feature>
<dbReference type="GO" id="GO:0003700">
    <property type="term" value="F:DNA-binding transcription factor activity"/>
    <property type="evidence" value="ECO:0007669"/>
    <property type="project" value="TreeGrafter"/>
</dbReference>
<evidence type="ECO:0000256" key="3">
    <source>
        <dbReference type="ARBA" id="ARBA00023163"/>
    </source>
</evidence>
<dbReference type="GO" id="GO:0003677">
    <property type="term" value="F:DNA binding"/>
    <property type="evidence" value="ECO:0007669"/>
    <property type="project" value="UniProtKB-KW"/>
</dbReference>
<protein>
    <submittedName>
        <fullName evidence="6">IclR family transcriptional regulator</fullName>
    </submittedName>
</protein>
<evidence type="ECO:0000259" key="5">
    <source>
        <dbReference type="PROSITE" id="PS51078"/>
    </source>
</evidence>
<gene>
    <name evidence="6" type="ORF">D3P04_21590</name>
</gene>
<dbReference type="RefSeq" id="WP_119751951.1">
    <property type="nucleotide sequence ID" value="NZ_QZCG01000020.1"/>
</dbReference>
<sequence>MGALDDAIEIFKIFSPEEPAIGQAELARRLGRPKATVHRALRALRESGLLEYDSQARLYSPGMRLFELGQIFKSQNPFLDLLHKRVKHICDSGGHTGYITVFDGPDLMVLRMLRGSSPLAIATAPGYKTAAHTTSNGRAMLALLEDAEWQKRVPEPLPFVSTNAPRDHAELQERIGRIRATGRSSAMNEAFEGVASQGIAMRDPDTSEIYGIAISYPASLATTDLQEKIALMLDQLRNEMGSTGQS</sequence>
<dbReference type="PROSITE" id="PS51077">
    <property type="entry name" value="HTH_ICLR"/>
    <property type="match status" value="1"/>
</dbReference>
<dbReference type="PANTHER" id="PTHR30136:SF35">
    <property type="entry name" value="HTH-TYPE TRANSCRIPTIONAL REGULATOR RV1719"/>
    <property type="match status" value="1"/>
</dbReference>
<evidence type="ECO:0000313" key="6">
    <source>
        <dbReference type="EMBL" id="RJE82058.1"/>
    </source>
</evidence>
<comment type="caution">
    <text evidence="6">The sequence shown here is derived from an EMBL/GenBank/DDBJ whole genome shotgun (WGS) entry which is preliminary data.</text>
</comment>
<dbReference type="Gene3D" id="1.10.10.10">
    <property type="entry name" value="Winged helix-like DNA-binding domain superfamily/Winged helix DNA-binding domain"/>
    <property type="match status" value="1"/>
</dbReference>
<keyword evidence="1" id="KW-0805">Transcription regulation</keyword>
<name>A0A418SM72_9RHOB</name>
<dbReference type="SUPFAM" id="SSF55781">
    <property type="entry name" value="GAF domain-like"/>
    <property type="match status" value="1"/>
</dbReference>
<dbReference type="SUPFAM" id="SSF46785">
    <property type="entry name" value="Winged helix' DNA-binding domain"/>
    <property type="match status" value="1"/>
</dbReference>
<evidence type="ECO:0000256" key="2">
    <source>
        <dbReference type="ARBA" id="ARBA00023125"/>
    </source>
</evidence>
<dbReference type="EMBL" id="QZCG01000020">
    <property type="protein sequence ID" value="RJE82058.1"/>
    <property type="molecule type" value="Genomic_DNA"/>
</dbReference>
<dbReference type="OrthoDB" id="6811967at2"/>
<organism evidence="6 7">
    <name type="scientific">Paracoccus onubensis</name>
    <dbReference type="NCBI Taxonomy" id="1675788"/>
    <lineage>
        <taxon>Bacteria</taxon>
        <taxon>Pseudomonadati</taxon>
        <taxon>Pseudomonadota</taxon>
        <taxon>Alphaproteobacteria</taxon>
        <taxon>Rhodobacterales</taxon>
        <taxon>Paracoccaceae</taxon>
        <taxon>Paracoccus</taxon>
    </lineage>
</organism>
<dbReference type="Gene3D" id="3.30.450.40">
    <property type="match status" value="1"/>
</dbReference>
<dbReference type="PANTHER" id="PTHR30136">
    <property type="entry name" value="HELIX-TURN-HELIX TRANSCRIPTIONAL REGULATOR, ICLR FAMILY"/>
    <property type="match status" value="1"/>
</dbReference>
<dbReference type="InterPro" id="IPR005471">
    <property type="entry name" value="Tscrpt_reg_IclR_N"/>
</dbReference>
<dbReference type="Pfam" id="PF09339">
    <property type="entry name" value="HTH_IclR"/>
    <property type="match status" value="1"/>
</dbReference>
<evidence type="ECO:0000259" key="4">
    <source>
        <dbReference type="PROSITE" id="PS51077"/>
    </source>
</evidence>
<dbReference type="InterPro" id="IPR050707">
    <property type="entry name" value="HTH_MetabolicPath_Reg"/>
</dbReference>
<keyword evidence="2" id="KW-0238">DNA-binding</keyword>
<reference evidence="7" key="1">
    <citation type="submission" date="2018-09" db="EMBL/GenBank/DDBJ databases">
        <title>Acidovorax cavernicola nov. sp. isolated from Gruta de las Maravillas (Aracena, Spain).</title>
        <authorList>
            <person name="Jurado V."/>
            <person name="Gutierrez-Patricio S."/>
            <person name="Gonzalez-Pimentel J.L."/>
            <person name="Miller A.Z."/>
            <person name="Laiz L."/>
            <person name="Saiz-Jimenez C."/>
        </authorList>
    </citation>
    <scope>NUCLEOTIDE SEQUENCE [LARGE SCALE GENOMIC DNA]</scope>
    <source>
        <strain evidence="7">1011MAR3C25</strain>
    </source>
</reference>
<accession>A0A418SM72</accession>
<dbReference type="Pfam" id="PF01614">
    <property type="entry name" value="IclR_C"/>
    <property type="match status" value="1"/>
</dbReference>
<dbReference type="CDD" id="cd00090">
    <property type="entry name" value="HTH_ARSR"/>
    <property type="match status" value="1"/>
</dbReference>
<proteinExistence type="predicted"/>
<dbReference type="InterPro" id="IPR014757">
    <property type="entry name" value="Tscrpt_reg_IclR_C"/>
</dbReference>
<evidence type="ECO:0000256" key="1">
    <source>
        <dbReference type="ARBA" id="ARBA00023015"/>
    </source>
</evidence>
<dbReference type="Proteomes" id="UP000284202">
    <property type="component" value="Unassembled WGS sequence"/>
</dbReference>
<feature type="domain" description="IclR-ED" evidence="5">
    <location>
        <begin position="64"/>
        <end position="246"/>
    </location>
</feature>
<dbReference type="InterPro" id="IPR036390">
    <property type="entry name" value="WH_DNA-bd_sf"/>
</dbReference>
<dbReference type="PROSITE" id="PS51078">
    <property type="entry name" value="ICLR_ED"/>
    <property type="match status" value="1"/>
</dbReference>
<evidence type="ECO:0000313" key="7">
    <source>
        <dbReference type="Proteomes" id="UP000284202"/>
    </source>
</evidence>
<dbReference type="AlphaFoldDB" id="A0A418SM72"/>
<keyword evidence="7" id="KW-1185">Reference proteome</keyword>
<dbReference type="InterPro" id="IPR036388">
    <property type="entry name" value="WH-like_DNA-bd_sf"/>
</dbReference>
<dbReference type="SMART" id="SM00346">
    <property type="entry name" value="HTH_ICLR"/>
    <property type="match status" value="1"/>
</dbReference>
<dbReference type="InterPro" id="IPR011991">
    <property type="entry name" value="ArsR-like_HTH"/>
</dbReference>
<dbReference type="GO" id="GO:0045892">
    <property type="term" value="P:negative regulation of DNA-templated transcription"/>
    <property type="evidence" value="ECO:0007669"/>
    <property type="project" value="TreeGrafter"/>
</dbReference>
<dbReference type="InterPro" id="IPR029016">
    <property type="entry name" value="GAF-like_dom_sf"/>
</dbReference>
<keyword evidence="3" id="KW-0804">Transcription</keyword>